<keyword evidence="3" id="KW-1185">Reference proteome</keyword>
<proteinExistence type="predicted"/>
<keyword evidence="1" id="KW-1133">Transmembrane helix</keyword>
<dbReference type="OrthoDB" id="3060100at2759"/>
<keyword evidence="1" id="KW-0472">Membrane</keyword>
<gene>
    <name evidence="2" type="ORF">MIND_01242500</name>
</gene>
<dbReference type="AlphaFoldDB" id="A0A8H6S4N3"/>
<accession>A0A8H6S4N3</accession>
<comment type="caution">
    <text evidence="2">The sequence shown here is derived from an EMBL/GenBank/DDBJ whole genome shotgun (WGS) entry which is preliminary data.</text>
</comment>
<name>A0A8H6S4N3_9AGAR</name>
<sequence>MSLAALPPELLEHVLCWLPGVLAYAPVSRMFAQLAARVQLAQSREQAGGETMQLTGAALSALGWYVPPAFIGSVAHVKALECVLEGRAEMLRQTRVLRTLVRATPNLRQLDVTFSVDPFLAPGPSIRRTIFDAICGALADAAGRHAPKEPVFIVLAGAVFSCRAADIRRWRLDVFRYHPSWLPSGSVEYPGDTVRSSTHLRTLGRFPTLRQLNSLSLQLIPATTKSSAFTLLVFNPGDIVYLSFPSSQARALAIYPNRSRILRHLHLPNLRAVRICDEFFKPDALRHFLETNTTLQLLTYDPQMRAVFSIYRSRRSPDAARSIVACPPLPHPSLRSVRLITSNFRASAGHILGTLADSPPLRRVELLFNVATRGPRAAELVVDLAGLARRPGPGAVTLNLVDAGVYWWDVPGRWAAFRTAEAFWARTPAALGVAPALHCVGTVWLAPRTFALAEDMLPFLALLPALRLLSVAFVVRRLARTRDRRRLAMLGSGKLVVLKVPGGKSREKTRAEVEADVQHFLQDVVRPALPAVPMIVYKLW</sequence>
<dbReference type="GeneID" id="59351430"/>
<evidence type="ECO:0000313" key="3">
    <source>
        <dbReference type="Proteomes" id="UP000636479"/>
    </source>
</evidence>
<organism evidence="2 3">
    <name type="scientific">Mycena indigotica</name>
    <dbReference type="NCBI Taxonomy" id="2126181"/>
    <lineage>
        <taxon>Eukaryota</taxon>
        <taxon>Fungi</taxon>
        <taxon>Dikarya</taxon>
        <taxon>Basidiomycota</taxon>
        <taxon>Agaricomycotina</taxon>
        <taxon>Agaricomycetes</taxon>
        <taxon>Agaricomycetidae</taxon>
        <taxon>Agaricales</taxon>
        <taxon>Marasmiineae</taxon>
        <taxon>Mycenaceae</taxon>
        <taxon>Mycena</taxon>
    </lineage>
</organism>
<evidence type="ECO:0000256" key="1">
    <source>
        <dbReference type="SAM" id="Phobius"/>
    </source>
</evidence>
<evidence type="ECO:0000313" key="2">
    <source>
        <dbReference type="EMBL" id="KAF7292155.1"/>
    </source>
</evidence>
<feature type="transmembrane region" description="Helical" evidence="1">
    <location>
        <begin position="456"/>
        <end position="479"/>
    </location>
</feature>
<evidence type="ECO:0008006" key="4">
    <source>
        <dbReference type="Google" id="ProtNLM"/>
    </source>
</evidence>
<dbReference type="EMBL" id="JACAZF010000012">
    <property type="protein sequence ID" value="KAF7292155.1"/>
    <property type="molecule type" value="Genomic_DNA"/>
</dbReference>
<reference evidence="2" key="1">
    <citation type="submission" date="2020-05" db="EMBL/GenBank/DDBJ databases">
        <title>Mycena genomes resolve the evolution of fungal bioluminescence.</title>
        <authorList>
            <person name="Tsai I.J."/>
        </authorList>
    </citation>
    <scope>NUCLEOTIDE SEQUENCE</scope>
    <source>
        <strain evidence="2">171206Taipei</strain>
    </source>
</reference>
<keyword evidence="1" id="KW-0812">Transmembrane</keyword>
<dbReference type="RefSeq" id="XP_037214882.1">
    <property type="nucleotide sequence ID" value="XM_037368914.1"/>
</dbReference>
<dbReference type="Proteomes" id="UP000636479">
    <property type="component" value="Unassembled WGS sequence"/>
</dbReference>
<protein>
    <recommendedName>
        <fullName evidence="4">F-box domain-containing protein</fullName>
    </recommendedName>
</protein>